<evidence type="ECO:0000313" key="2">
    <source>
        <dbReference type="Proteomes" id="UP000814033"/>
    </source>
</evidence>
<accession>A0ACB8RLR0</accession>
<dbReference type="Proteomes" id="UP000814033">
    <property type="component" value="Unassembled WGS sequence"/>
</dbReference>
<name>A0ACB8RLR0_9AGAM</name>
<dbReference type="EMBL" id="MU275970">
    <property type="protein sequence ID" value="KAI0044822.1"/>
    <property type="molecule type" value="Genomic_DNA"/>
</dbReference>
<comment type="caution">
    <text evidence="1">The sequence shown here is derived from an EMBL/GenBank/DDBJ whole genome shotgun (WGS) entry which is preliminary data.</text>
</comment>
<organism evidence="1 2">
    <name type="scientific">Auriscalpium vulgare</name>
    <dbReference type="NCBI Taxonomy" id="40419"/>
    <lineage>
        <taxon>Eukaryota</taxon>
        <taxon>Fungi</taxon>
        <taxon>Dikarya</taxon>
        <taxon>Basidiomycota</taxon>
        <taxon>Agaricomycotina</taxon>
        <taxon>Agaricomycetes</taxon>
        <taxon>Russulales</taxon>
        <taxon>Auriscalpiaceae</taxon>
        <taxon>Auriscalpium</taxon>
    </lineage>
</organism>
<sequence length="116" mass="12845">MLSVIYGTGIEGMRNIMLMDAEAYIMFGDCALWLEAEDNSYRICAINEGILIGYPDRRVIFNTSAYADDEKTPLPPPDPKVLATHAASAQVVNLSGVREYMEEIVPNAAEAPWTME</sequence>
<gene>
    <name evidence="1" type="ORF">FA95DRAFT_1561794</name>
</gene>
<evidence type="ECO:0000313" key="1">
    <source>
        <dbReference type="EMBL" id="KAI0044822.1"/>
    </source>
</evidence>
<reference evidence="1" key="2">
    <citation type="journal article" date="2022" name="New Phytol.">
        <title>Evolutionary transition to the ectomycorrhizal habit in the genomes of a hyperdiverse lineage of mushroom-forming fungi.</title>
        <authorList>
            <person name="Looney B."/>
            <person name="Miyauchi S."/>
            <person name="Morin E."/>
            <person name="Drula E."/>
            <person name="Courty P.E."/>
            <person name="Kohler A."/>
            <person name="Kuo A."/>
            <person name="LaButti K."/>
            <person name="Pangilinan J."/>
            <person name="Lipzen A."/>
            <person name="Riley R."/>
            <person name="Andreopoulos W."/>
            <person name="He G."/>
            <person name="Johnson J."/>
            <person name="Nolan M."/>
            <person name="Tritt A."/>
            <person name="Barry K.W."/>
            <person name="Grigoriev I.V."/>
            <person name="Nagy L.G."/>
            <person name="Hibbett D."/>
            <person name="Henrissat B."/>
            <person name="Matheny P.B."/>
            <person name="Labbe J."/>
            <person name="Martin F.M."/>
        </authorList>
    </citation>
    <scope>NUCLEOTIDE SEQUENCE</scope>
    <source>
        <strain evidence="1">FP105234-sp</strain>
    </source>
</reference>
<keyword evidence="2" id="KW-1185">Reference proteome</keyword>
<reference evidence="1" key="1">
    <citation type="submission" date="2021-02" db="EMBL/GenBank/DDBJ databases">
        <authorList>
            <consortium name="DOE Joint Genome Institute"/>
            <person name="Ahrendt S."/>
            <person name="Looney B.P."/>
            <person name="Miyauchi S."/>
            <person name="Morin E."/>
            <person name="Drula E."/>
            <person name="Courty P.E."/>
            <person name="Chicoki N."/>
            <person name="Fauchery L."/>
            <person name="Kohler A."/>
            <person name="Kuo A."/>
            <person name="Labutti K."/>
            <person name="Pangilinan J."/>
            <person name="Lipzen A."/>
            <person name="Riley R."/>
            <person name="Andreopoulos W."/>
            <person name="He G."/>
            <person name="Johnson J."/>
            <person name="Barry K.W."/>
            <person name="Grigoriev I.V."/>
            <person name="Nagy L."/>
            <person name="Hibbett D."/>
            <person name="Henrissat B."/>
            <person name="Matheny P.B."/>
            <person name="Labbe J."/>
            <person name="Martin F."/>
        </authorList>
    </citation>
    <scope>NUCLEOTIDE SEQUENCE</scope>
    <source>
        <strain evidence="1">FP105234-sp</strain>
    </source>
</reference>
<protein>
    <submittedName>
        <fullName evidence="1">Uncharacterized protein</fullName>
    </submittedName>
</protein>
<proteinExistence type="predicted"/>